<feature type="transmembrane region" description="Helical" evidence="1">
    <location>
        <begin position="44"/>
        <end position="68"/>
    </location>
</feature>
<feature type="transmembrane region" description="Helical" evidence="1">
    <location>
        <begin position="20"/>
        <end position="38"/>
    </location>
</feature>
<feature type="transmembrane region" description="Helical" evidence="1">
    <location>
        <begin position="182"/>
        <end position="201"/>
    </location>
</feature>
<feature type="transmembrane region" description="Helical" evidence="1">
    <location>
        <begin position="89"/>
        <end position="122"/>
    </location>
</feature>
<name>A0A242AAH1_9ENTE</name>
<dbReference type="OrthoDB" id="1958056at2"/>
<accession>A0A242AAH1</accession>
<keyword evidence="1" id="KW-0812">Transmembrane</keyword>
<evidence type="ECO:0000256" key="1">
    <source>
        <dbReference type="SAM" id="Phobius"/>
    </source>
</evidence>
<evidence type="ECO:0000313" key="2">
    <source>
        <dbReference type="EMBL" id="OTN77942.1"/>
    </source>
</evidence>
<gene>
    <name evidence="2" type="ORF">A5886_003043</name>
</gene>
<protein>
    <submittedName>
        <fullName evidence="2">Uncharacterized protein</fullName>
    </submittedName>
</protein>
<dbReference type="AlphaFoldDB" id="A0A242AAH1"/>
<dbReference type="EMBL" id="NGKU01000001">
    <property type="protein sequence ID" value="OTN77942.1"/>
    <property type="molecule type" value="Genomic_DNA"/>
</dbReference>
<dbReference type="STRING" id="1834191.A5886_003043"/>
<proteinExistence type="predicted"/>
<feature type="transmembrane region" description="Helical" evidence="1">
    <location>
        <begin position="224"/>
        <end position="243"/>
    </location>
</feature>
<dbReference type="RefSeq" id="WP_086275891.1">
    <property type="nucleotide sequence ID" value="NZ_NGKU01000001.1"/>
</dbReference>
<keyword evidence="1" id="KW-0472">Membrane</keyword>
<reference evidence="2 3" key="1">
    <citation type="submission" date="2017-05" db="EMBL/GenBank/DDBJ databases">
        <title>The Genome Sequence of Enterococcus sp. 8G7_MSG3316.</title>
        <authorList>
            <consortium name="The Broad Institute Genomics Platform"/>
            <consortium name="The Broad Institute Genomic Center for Infectious Diseases"/>
            <person name="Earl A."/>
            <person name="Manson A."/>
            <person name="Schwartman J."/>
            <person name="Gilmore M."/>
            <person name="Abouelleil A."/>
            <person name="Cao P."/>
            <person name="Chapman S."/>
            <person name="Cusick C."/>
            <person name="Shea T."/>
            <person name="Young S."/>
            <person name="Neafsey D."/>
            <person name="Nusbaum C."/>
            <person name="Birren B."/>
        </authorList>
    </citation>
    <scope>NUCLEOTIDE SEQUENCE [LARGE SCALE GENOMIC DNA]</scope>
    <source>
        <strain evidence="2 3">8G7_MSG3316</strain>
    </source>
</reference>
<evidence type="ECO:0000313" key="3">
    <source>
        <dbReference type="Proteomes" id="UP000195043"/>
    </source>
</evidence>
<sequence>MNHSIFRYDLVKELYSWKTIFVMILFSFYVSTYISTGYQLELTAIEFMILLITDHYYILYIFLALYIFAANNVKKKQRALVMMRCKNYLYFWLQELLNSVLLAIFMVSIHLFTIGMIGFLLFPATFEFRGIPSPELPLDVYRETFSAPIITLAIVSLFLIMGLIFFTIIIRWIEHYISQRSIHIVTWTIYLTGVIGLQMGWDEYLPYLFINNYLVLHHAIAKNALFNILIVQLLVVGLVLYCVKNGKGIKSYE</sequence>
<keyword evidence="1" id="KW-1133">Transmembrane helix</keyword>
<organism evidence="2 3">
    <name type="scientific">Candidatus Enterococcus testudinis</name>
    <dbReference type="NCBI Taxonomy" id="1834191"/>
    <lineage>
        <taxon>Bacteria</taxon>
        <taxon>Bacillati</taxon>
        <taxon>Bacillota</taxon>
        <taxon>Bacilli</taxon>
        <taxon>Lactobacillales</taxon>
        <taxon>Enterococcaceae</taxon>
        <taxon>Enterococcus</taxon>
    </lineage>
</organism>
<feature type="transmembrane region" description="Helical" evidence="1">
    <location>
        <begin position="145"/>
        <end position="170"/>
    </location>
</feature>
<keyword evidence="3" id="KW-1185">Reference proteome</keyword>
<dbReference type="Proteomes" id="UP000195043">
    <property type="component" value="Unassembled WGS sequence"/>
</dbReference>
<comment type="caution">
    <text evidence="2">The sequence shown here is derived from an EMBL/GenBank/DDBJ whole genome shotgun (WGS) entry which is preliminary data.</text>
</comment>